<evidence type="ECO:0000313" key="3">
    <source>
        <dbReference type="Proteomes" id="UP000664859"/>
    </source>
</evidence>
<dbReference type="Proteomes" id="UP000664859">
    <property type="component" value="Unassembled WGS sequence"/>
</dbReference>
<proteinExistence type="predicted"/>
<organism evidence="2 3">
    <name type="scientific">Tribonema minus</name>
    <dbReference type="NCBI Taxonomy" id="303371"/>
    <lineage>
        <taxon>Eukaryota</taxon>
        <taxon>Sar</taxon>
        <taxon>Stramenopiles</taxon>
        <taxon>Ochrophyta</taxon>
        <taxon>PX clade</taxon>
        <taxon>Xanthophyceae</taxon>
        <taxon>Tribonematales</taxon>
        <taxon>Tribonemataceae</taxon>
        <taxon>Tribonema</taxon>
    </lineage>
</organism>
<feature type="compositionally biased region" description="Low complexity" evidence="1">
    <location>
        <begin position="12"/>
        <end position="24"/>
    </location>
</feature>
<feature type="compositionally biased region" description="Basic and acidic residues" evidence="1">
    <location>
        <begin position="94"/>
        <end position="113"/>
    </location>
</feature>
<feature type="compositionally biased region" description="Basic and acidic residues" evidence="1">
    <location>
        <begin position="63"/>
        <end position="81"/>
    </location>
</feature>
<protein>
    <submittedName>
        <fullName evidence="2">Uncharacterized protein</fullName>
    </submittedName>
</protein>
<evidence type="ECO:0000313" key="2">
    <source>
        <dbReference type="EMBL" id="KAG5182639.1"/>
    </source>
</evidence>
<dbReference type="EMBL" id="JAFCMP010000233">
    <property type="protein sequence ID" value="KAG5182639.1"/>
    <property type="molecule type" value="Genomic_DNA"/>
</dbReference>
<feature type="region of interest" description="Disordered" evidence="1">
    <location>
        <begin position="1"/>
        <end position="28"/>
    </location>
</feature>
<gene>
    <name evidence="2" type="ORF">JKP88DRAFT_268766</name>
</gene>
<keyword evidence="3" id="KW-1185">Reference proteome</keyword>
<feature type="region of interest" description="Disordered" evidence="1">
    <location>
        <begin position="63"/>
        <end position="136"/>
    </location>
</feature>
<evidence type="ECO:0000256" key="1">
    <source>
        <dbReference type="SAM" id="MobiDB-lite"/>
    </source>
</evidence>
<comment type="caution">
    <text evidence="2">The sequence shown here is derived from an EMBL/GenBank/DDBJ whole genome shotgun (WGS) entry which is preliminary data.</text>
</comment>
<reference evidence="2" key="1">
    <citation type="submission" date="2021-02" db="EMBL/GenBank/DDBJ databases">
        <title>First Annotated Genome of the Yellow-green Alga Tribonema minus.</title>
        <authorList>
            <person name="Mahan K.M."/>
        </authorList>
    </citation>
    <scope>NUCLEOTIDE SEQUENCE</scope>
    <source>
        <strain evidence="2">UTEX B ZZ1240</strain>
    </source>
</reference>
<sequence length="374" mass="39968">MTDAFSSDEEGSGASSSDADGSDALPSNIHELQRAHNIARIQAKLAILMPAMIAAKRELEKTDVQRRSHLAERAAARKAAKEAATQHPPRRSGRVIEVKEAEAKKAAAEKDATEAASSSCGASGGGKGRRRSARSGLAGGAVVDCEPIGGLLGGTTPMVHGGAVEGLETLSTERCCTHSEQIGVNVDPLLRDVLKIVQEGKQWTRYTPQQLVQLHLEESSQQLLPVFDANAPVVPFKNVVFVYLNSKPQEEAAGNRLTDVMWTSPTRLRHTLAPLIAVLEAAGVQSSAMRGALSEGEGDMARHGRLTAVLLLAQHDSEHSSSWMPWGLAHIVHWSLADSVRNSEQRVPAAVGVAGCKRCSVTLHMQVQQTFTLL</sequence>
<dbReference type="AlphaFoldDB" id="A0A835YXF8"/>
<feature type="compositionally biased region" description="Acidic residues" evidence="1">
    <location>
        <begin position="1"/>
        <end position="11"/>
    </location>
</feature>
<accession>A0A835YXF8</accession>
<name>A0A835YXF8_9STRA</name>